<feature type="coiled-coil region" evidence="1">
    <location>
        <begin position="87"/>
        <end position="121"/>
    </location>
</feature>
<organism evidence="2 3">
    <name type="scientific">Mycobacteroides abscessus subsp. bolletii 1513</name>
    <dbReference type="NCBI Taxonomy" id="1299321"/>
    <lineage>
        <taxon>Bacteria</taxon>
        <taxon>Bacillati</taxon>
        <taxon>Actinomycetota</taxon>
        <taxon>Actinomycetes</taxon>
        <taxon>Mycobacteriales</taxon>
        <taxon>Mycobacteriaceae</taxon>
        <taxon>Mycobacteroides</taxon>
        <taxon>Mycobacteroides abscessus</taxon>
    </lineage>
</organism>
<protein>
    <recommendedName>
        <fullName evidence="4">Transposase</fullName>
    </recommendedName>
</protein>
<evidence type="ECO:0000256" key="1">
    <source>
        <dbReference type="SAM" id="Coils"/>
    </source>
</evidence>
<comment type="caution">
    <text evidence="2">The sequence shown here is derived from an EMBL/GenBank/DDBJ whole genome shotgun (WGS) entry which is preliminary data.</text>
</comment>
<evidence type="ECO:0000313" key="2">
    <source>
        <dbReference type="EMBL" id="EUA66824.1"/>
    </source>
</evidence>
<proteinExistence type="predicted"/>
<dbReference type="PATRIC" id="fig|1299321.3.peg.5625"/>
<accession>X8DER6</accession>
<evidence type="ECO:0000313" key="3">
    <source>
        <dbReference type="Proteomes" id="UP000023351"/>
    </source>
</evidence>
<keyword evidence="1" id="KW-0175">Coiled coil</keyword>
<evidence type="ECO:0008006" key="4">
    <source>
        <dbReference type="Google" id="ProtNLM"/>
    </source>
</evidence>
<dbReference type="Pfam" id="PF19776">
    <property type="entry name" value="DUF6262"/>
    <property type="match status" value="1"/>
</dbReference>
<dbReference type="EMBL" id="JAOJ01000003">
    <property type="protein sequence ID" value="EUA66824.1"/>
    <property type="molecule type" value="Genomic_DNA"/>
</dbReference>
<gene>
    <name evidence="2" type="ORF">I540_5815</name>
</gene>
<dbReference type="AlphaFoldDB" id="X8DER6"/>
<sequence length="130" mass="14591">MTAADRAARIARLTAAAAARRSDAESRARRAIIKLQNADTPITFVAVAHAASVSTSFLYQHHELRRTIEKHRNAAVSHRPDVNAASAASLRAKLQVVQRRNRELTEEITVLRAENVLLRSRLLELDRKHR</sequence>
<name>X8DER6_9MYCO</name>
<reference evidence="2 3" key="1">
    <citation type="submission" date="2013-12" db="EMBL/GenBank/DDBJ databases">
        <authorList>
            <person name="Zelazny A."/>
            <person name="Olivier K."/>
            <person name="Holland S."/>
            <person name="Lenaerts A."/>
            <person name="Ordway D."/>
            <person name="DeGroote M.A."/>
            <person name="Parker T."/>
            <person name="Sizemore C."/>
            <person name="Tallon L.J."/>
            <person name="Sadzewicz L.K."/>
            <person name="Sengamalay N."/>
            <person name="Fraser C.M."/>
            <person name="Hine E."/>
            <person name="Shefchek K.A."/>
            <person name="Das S.P."/>
            <person name="Tettelin H."/>
        </authorList>
    </citation>
    <scope>NUCLEOTIDE SEQUENCE [LARGE SCALE GENOMIC DNA]</scope>
    <source>
        <strain evidence="2 3">1513</strain>
    </source>
</reference>
<dbReference type="InterPro" id="IPR046229">
    <property type="entry name" value="TnpC-like"/>
</dbReference>
<dbReference type="Proteomes" id="UP000023351">
    <property type="component" value="Unassembled WGS sequence"/>
</dbReference>